<dbReference type="Gene3D" id="3.20.20.100">
    <property type="entry name" value="NADP-dependent oxidoreductase domain"/>
    <property type="match status" value="1"/>
</dbReference>
<feature type="domain" description="NADP-dependent oxidoreductase" evidence="1">
    <location>
        <begin position="15"/>
        <end position="305"/>
    </location>
</feature>
<organism evidence="2 3">
    <name type="scientific">Halochromatium glycolicum</name>
    <dbReference type="NCBI Taxonomy" id="85075"/>
    <lineage>
        <taxon>Bacteria</taxon>
        <taxon>Pseudomonadati</taxon>
        <taxon>Pseudomonadota</taxon>
        <taxon>Gammaproteobacteria</taxon>
        <taxon>Chromatiales</taxon>
        <taxon>Chromatiaceae</taxon>
        <taxon>Halochromatium</taxon>
    </lineage>
</organism>
<dbReference type="RefSeq" id="WP_200343887.1">
    <property type="nucleotide sequence ID" value="NZ_NRSJ01000001.1"/>
</dbReference>
<name>A0AAJ0U0N0_9GAMM</name>
<dbReference type="EMBL" id="NRSJ01000001">
    <property type="protein sequence ID" value="MBK1703171.1"/>
    <property type="molecule type" value="Genomic_DNA"/>
</dbReference>
<protein>
    <recommendedName>
        <fullName evidence="1">NADP-dependent oxidoreductase domain-containing protein</fullName>
    </recommendedName>
</protein>
<dbReference type="Proteomes" id="UP001296776">
    <property type="component" value="Unassembled WGS sequence"/>
</dbReference>
<dbReference type="PANTHER" id="PTHR43312:SF1">
    <property type="entry name" value="NADP-DEPENDENT OXIDOREDUCTASE DOMAIN-CONTAINING PROTEIN"/>
    <property type="match status" value="1"/>
</dbReference>
<accession>A0AAJ0U0N0</accession>
<dbReference type="CDD" id="cd19086">
    <property type="entry name" value="AKR_AKR11C1"/>
    <property type="match status" value="1"/>
</dbReference>
<evidence type="ECO:0000259" key="1">
    <source>
        <dbReference type="Pfam" id="PF00248"/>
    </source>
</evidence>
<dbReference type="SUPFAM" id="SSF51430">
    <property type="entry name" value="NAD(P)-linked oxidoreductase"/>
    <property type="match status" value="1"/>
</dbReference>
<keyword evidence="3" id="KW-1185">Reference proteome</keyword>
<dbReference type="InterPro" id="IPR053135">
    <property type="entry name" value="AKR2_Oxidoreductase"/>
</dbReference>
<comment type="caution">
    <text evidence="2">The sequence shown here is derived from an EMBL/GenBank/DDBJ whole genome shotgun (WGS) entry which is preliminary data.</text>
</comment>
<evidence type="ECO:0000313" key="3">
    <source>
        <dbReference type="Proteomes" id="UP001296776"/>
    </source>
</evidence>
<reference evidence="2" key="1">
    <citation type="submission" date="2017-08" db="EMBL/GenBank/DDBJ databases">
        <authorList>
            <person name="Imhoff J.F."/>
            <person name="Rahn T."/>
            <person name="Kuenzel S."/>
            <person name="Neulinger S.C."/>
        </authorList>
    </citation>
    <scope>NUCLEOTIDE SEQUENCE</scope>
    <source>
        <strain evidence="2">DSM 11080</strain>
    </source>
</reference>
<evidence type="ECO:0000313" key="2">
    <source>
        <dbReference type="EMBL" id="MBK1703171.1"/>
    </source>
</evidence>
<proteinExistence type="predicted"/>
<dbReference type="InterPro" id="IPR023210">
    <property type="entry name" value="NADP_OxRdtase_dom"/>
</dbReference>
<gene>
    <name evidence="2" type="ORF">CKO40_01045</name>
</gene>
<sequence length="309" mass="34442">MKYVNLGHTSLRVSRLGFGCARIASLTTACSPRAVRSTLDAAFDAGVNFFDTADIYGQGDSERMLGDVFSGRRADIILATKAGLTLSISQTMIRLAKPLANPLLRHWKGGRRSVAQNRLASERKRFEPGFLRERIESSLRRLRTDYIDLFMLHSPPVEVLQNQDVHRLLIDLRDAGKIRYLGVSCDDVASARAALAWEEIDSIQVPVSLDYREMLPEILPMASSRGVGVIAREVFAGGRLRDHPAIRQLSVQRPGLQWFEFALQFVQQMPEVSTVVIGVTTRAHLNANLNALASQPLPQELMTQFRCVT</sequence>
<reference evidence="2" key="2">
    <citation type="journal article" date="2020" name="Microorganisms">
        <title>Osmotic Adaptation and Compatible Solute Biosynthesis of Phototrophic Bacteria as Revealed from Genome Analyses.</title>
        <authorList>
            <person name="Imhoff J.F."/>
            <person name="Rahn T."/>
            <person name="Kunzel S."/>
            <person name="Keller A."/>
            <person name="Neulinger S.C."/>
        </authorList>
    </citation>
    <scope>NUCLEOTIDE SEQUENCE</scope>
    <source>
        <strain evidence="2">DSM 11080</strain>
    </source>
</reference>
<dbReference type="Pfam" id="PF00248">
    <property type="entry name" value="Aldo_ket_red"/>
    <property type="match status" value="1"/>
</dbReference>
<dbReference type="InterPro" id="IPR036812">
    <property type="entry name" value="NAD(P)_OxRdtase_dom_sf"/>
</dbReference>
<dbReference type="PANTHER" id="PTHR43312">
    <property type="entry name" value="D-THREO-ALDOSE 1-DEHYDROGENASE"/>
    <property type="match status" value="1"/>
</dbReference>
<dbReference type="AlphaFoldDB" id="A0AAJ0U0N0"/>